<evidence type="ECO:0000313" key="3">
    <source>
        <dbReference type="Proteomes" id="UP001153954"/>
    </source>
</evidence>
<keyword evidence="3" id="KW-1185">Reference proteome</keyword>
<dbReference type="AlphaFoldDB" id="A0AAU9TNI2"/>
<feature type="region of interest" description="Disordered" evidence="1">
    <location>
        <begin position="62"/>
        <end position="92"/>
    </location>
</feature>
<protein>
    <submittedName>
        <fullName evidence="2">Uncharacterized protein</fullName>
    </submittedName>
</protein>
<accession>A0AAU9TNI2</accession>
<evidence type="ECO:0000256" key="1">
    <source>
        <dbReference type="SAM" id="MobiDB-lite"/>
    </source>
</evidence>
<reference evidence="2" key="1">
    <citation type="submission" date="2022-03" db="EMBL/GenBank/DDBJ databases">
        <authorList>
            <person name="Tunstrom K."/>
        </authorList>
    </citation>
    <scope>NUCLEOTIDE SEQUENCE</scope>
</reference>
<gene>
    <name evidence="2" type="ORF">EEDITHA_LOCUS2586</name>
</gene>
<sequence>MIESRACSTLASAFEQRVIQPASIHGYYGYHDHKHTADAHSWSSPTAFAATLAQHTALRPVSKAETHFSPGRRSSQPLRSTAPPRLTRASTQTVPTHRELCGIWFRLTGIIHWLGKHHKMYGRLNLLSTSGLGGGVM</sequence>
<comment type="caution">
    <text evidence="2">The sequence shown here is derived from an EMBL/GenBank/DDBJ whole genome shotgun (WGS) entry which is preliminary data.</text>
</comment>
<name>A0AAU9TNI2_EUPED</name>
<dbReference type="Proteomes" id="UP001153954">
    <property type="component" value="Unassembled WGS sequence"/>
</dbReference>
<dbReference type="EMBL" id="CAKOGL010000005">
    <property type="protein sequence ID" value="CAH2086180.1"/>
    <property type="molecule type" value="Genomic_DNA"/>
</dbReference>
<organism evidence="2 3">
    <name type="scientific">Euphydryas editha</name>
    <name type="common">Edith's checkerspot</name>
    <dbReference type="NCBI Taxonomy" id="104508"/>
    <lineage>
        <taxon>Eukaryota</taxon>
        <taxon>Metazoa</taxon>
        <taxon>Ecdysozoa</taxon>
        <taxon>Arthropoda</taxon>
        <taxon>Hexapoda</taxon>
        <taxon>Insecta</taxon>
        <taxon>Pterygota</taxon>
        <taxon>Neoptera</taxon>
        <taxon>Endopterygota</taxon>
        <taxon>Lepidoptera</taxon>
        <taxon>Glossata</taxon>
        <taxon>Ditrysia</taxon>
        <taxon>Papilionoidea</taxon>
        <taxon>Nymphalidae</taxon>
        <taxon>Nymphalinae</taxon>
        <taxon>Euphydryas</taxon>
    </lineage>
</organism>
<evidence type="ECO:0000313" key="2">
    <source>
        <dbReference type="EMBL" id="CAH2086180.1"/>
    </source>
</evidence>
<proteinExistence type="predicted"/>